<dbReference type="AlphaFoldDB" id="A0A4Y6PLX1"/>
<sequence>MGHFMIQLQQAITLPGQASYTYGEAIDERGIDAIVEAVNHGFATSGLKTNIGVWTIPIWTTSTTWTQQNATNQDDLDDYNTTIRPSRAEIGGLDPSGGTEAFVLVFEAFGSALDLRISLDGCRNGYAPGAQEAQAMLSFGESTSWQRAVIVVDDSNASAFKTKLEFQWNESGGSDRGELYAATLEEIRYVNLAYEQLPSLKAYGSEWIGAYPEGVVVRAWDEDGASKAFATSSAYAPLMRRDAVAAGVHAAEFDGSNDYLVTEFDPMTLDEGFLLGVAVDQASASDYNWLMDLQSQTGEAVQLRAPTNQIAVFINDGSTYLGGSISDAHAGWMDVLAWYDGADLRLFKNGSEIGSWFIGATSLAEDWRVFLGKRYNNGFHVDGVMAMPIVLDGAFSRRQVERFMQWRRSIHGLY</sequence>
<reference evidence="1 2" key="1">
    <citation type="submission" date="2019-06" db="EMBL/GenBank/DDBJ databases">
        <title>Persicimonas caeni gen. nov., sp. nov., a predatory bacterium isolated from solar saltern.</title>
        <authorList>
            <person name="Wang S."/>
        </authorList>
    </citation>
    <scope>NUCLEOTIDE SEQUENCE [LARGE SCALE GENOMIC DNA]</scope>
    <source>
        <strain evidence="1 2">YN101</strain>
    </source>
</reference>
<evidence type="ECO:0000313" key="2">
    <source>
        <dbReference type="Proteomes" id="UP000315995"/>
    </source>
</evidence>
<dbReference type="SUPFAM" id="SSF49899">
    <property type="entry name" value="Concanavalin A-like lectins/glucanases"/>
    <property type="match status" value="1"/>
</dbReference>
<dbReference type="EMBL" id="CP041186">
    <property type="protein sequence ID" value="QDG49291.1"/>
    <property type="molecule type" value="Genomic_DNA"/>
</dbReference>
<protein>
    <submittedName>
        <fullName evidence="1">Uncharacterized protein</fullName>
    </submittedName>
</protein>
<keyword evidence="2" id="KW-1185">Reference proteome</keyword>
<accession>A0A5B8XX45</accession>
<dbReference type="Proteomes" id="UP000315995">
    <property type="component" value="Chromosome"/>
</dbReference>
<proteinExistence type="predicted"/>
<gene>
    <name evidence="1" type="ORF">FIV42_00640</name>
</gene>
<name>A0A4Y6PLX1_PERCE</name>
<organism evidence="1 2">
    <name type="scientific">Persicimonas caeni</name>
    <dbReference type="NCBI Taxonomy" id="2292766"/>
    <lineage>
        <taxon>Bacteria</taxon>
        <taxon>Deltaproteobacteria</taxon>
        <taxon>Bradymonadales</taxon>
        <taxon>Bradymonadaceae</taxon>
        <taxon>Persicimonas</taxon>
    </lineage>
</organism>
<evidence type="ECO:0000313" key="1">
    <source>
        <dbReference type="EMBL" id="QDG49291.1"/>
    </source>
</evidence>
<dbReference type="InterPro" id="IPR013320">
    <property type="entry name" value="ConA-like_dom_sf"/>
</dbReference>
<accession>A0A4Y6PLX1</accession>
<dbReference type="RefSeq" id="WP_141195790.1">
    <property type="nucleotide sequence ID" value="NZ_CP041186.1"/>
</dbReference>